<dbReference type="GO" id="GO:0006890">
    <property type="term" value="P:retrograde vesicle-mediated transport, Golgi to endoplasmic reticulum"/>
    <property type="evidence" value="ECO:0007669"/>
    <property type="project" value="InterPro"/>
</dbReference>
<dbReference type="SUPFAM" id="SSF48452">
    <property type="entry name" value="TPR-like"/>
    <property type="match status" value="1"/>
</dbReference>
<comment type="function">
    <text evidence="12">The coatomer is a cytosolic protein complex that binds to dilysine motifs and reversibly associates with Golgi non-clathrin-coated vesicles, which further mediate biosynthetic protein transport from the ER, via the Golgi up to the trans Golgi network. Coatomer complex is required for budding from Golgi membranes, and is essential for the retrograde Golgi-to-ER transport of dilysine-tagged proteins. The zeta subunit may be involved in regulating the coat assembly and, hence, the rate of biosynthetic protein transport due to its association-dissociation properties with the coatomer complex.</text>
</comment>
<evidence type="ECO:0000256" key="7">
    <source>
        <dbReference type="ARBA" id="ARBA00022892"/>
    </source>
</evidence>
<dbReference type="Gene3D" id="1.25.40.10">
    <property type="entry name" value="Tetratricopeptide repeat domain"/>
    <property type="match status" value="1"/>
</dbReference>
<evidence type="ECO:0000259" key="14">
    <source>
        <dbReference type="Pfam" id="PF01217"/>
    </source>
</evidence>
<dbReference type="Gene3D" id="3.30.450.60">
    <property type="match status" value="1"/>
</dbReference>
<dbReference type="InterPro" id="IPR010323">
    <property type="entry name" value="DUF924"/>
</dbReference>
<gene>
    <name evidence="15" type="ORF">EVG20_g4985</name>
</gene>
<dbReference type="Pfam" id="PF01217">
    <property type="entry name" value="Clat_adaptor_s"/>
    <property type="match status" value="1"/>
</dbReference>
<evidence type="ECO:0000256" key="5">
    <source>
        <dbReference type="ARBA" id="ARBA00022448"/>
    </source>
</evidence>
<dbReference type="PANTHER" id="PTHR11043:SF0">
    <property type="entry name" value="COATOMER SUBUNIT ZETA"/>
    <property type="match status" value="1"/>
</dbReference>
<evidence type="ECO:0000256" key="3">
    <source>
        <dbReference type="ARBA" id="ARBA00006972"/>
    </source>
</evidence>
<keyword evidence="16" id="KW-1185">Reference proteome</keyword>
<accession>A0A4Y9YU57</accession>
<dbReference type="EMBL" id="SEOQ01000278">
    <property type="protein sequence ID" value="TFY66106.1"/>
    <property type="molecule type" value="Genomic_DNA"/>
</dbReference>
<name>A0A4Y9YU57_9AGAM</name>
<protein>
    <recommendedName>
        <fullName evidence="13">Zeta-coat protein</fullName>
    </recommendedName>
</protein>
<dbReference type="STRING" id="205917.A0A4Y9YU57"/>
<dbReference type="Proteomes" id="UP000298327">
    <property type="component" value="Unassembled WGS sequence"/>
</dbReference>
<keyword evidence="6" id="KW-0963">Cytoplasm</keyword>
<dbReference type="InterPro" id="IPR011012">
    <property type="entry name" value="Longin-like_dom_sf"/>
</dbReference>
<dbReference type="InterPro" id="IPR011990">
    <property type="entry name" value="TPR-like_helical_dom_sf"/>
</dbReference>
<feature type="domain" description="AP complex mu/sigma subunit" evidence="14">
    <location>
        <begin position="8"/>
        <end position="155"/>
    </location>
</feature>
<evidence type="ECO:0000256" key="9">
    <source>
        <dbReference type="ARBA" id="ARBA00023034"/>
    </source>
</evidence>
<dbReference type="GO" id="GO:0006891">
    <property type="term" value="P:intra-Golgi vesicle-mediated transport"/>
    <property type="evidence" value="ECO:0007669"/>
    <property type="project" value="TreeGrafter"/>
</dbReference>
<dbReference type="Pfam" id="PF06041">
    <property type="entry name" value="DUF924"/>
    <property type="match status" value="1"/>
</dbReference>
<evidence type="ECO:0000256" key="2">
    <source>
        <dbReference type="ARBA" id="ARBA00004347"/>
    </source>
</evidence>
<dbReference type="AlphaFoldDB" id="A0A4Y9YU57"/>
<comment type="similarity">
    <text evidence="3">Belongs to the adaptor complexes small subunit family.</text>
</comment>
<keyword evidence="8" id="KW-0653">Protein transport</keyword>
<evidence type="ECO:0000313" key="15">
    <source>
        <dbReference type="EMBL" id="TFY66106.1"/>
    </source>
</evidence>
<reference evidence="15 16" key="1">
    <citation type="submission" date="2019-02" db="EMBL/GenBank/DDBJ databases">
        <title>Genome sequencing of the rare red list fungi Dentipellis fragilis.</title>
        <authorList>
            <person name="Buettner E."/>
            <person name="Kellner H."/>
        </authorList>
    </citation>
    <scope>NUCLEOTIDE SEQUENCE [LARGE SCALE GENOMIC DNA]</scope>
    <source>
        <strain evidence="15 16">DSM 105465</strain>
    </source>
</reference>
<dbReference type="InterPro" id="IPR039652">
    <property type="entry name" value="Coatomer_zeta"/>
</dbReference>
<comment type="subunit">
    <text evidence="4">Oligomeric complex that consists of at least the alpha, beta, beta', gamma, delta, epsilon and zeta subunits.</text>
</comment>
<sequence>MNLSLYSVNAFVILDTDGHRVLAKYYRPKGQQYLGGPEFNRGLHSLKEQRAFEKGLFQKTKKAGGEIILYDGHLAVYKHSLDLIFYMIGGPAENELMLHSALSAFSDAVHMLLRNQVEKRGVLENLDLVVLCLDETIDDGIIVETDSTTIASRVSRPKADSTEIVINEQTLMNAYQTMKEKMQQRIGQLYTYAKRNRLLICCRTRDGPGELEVGHACLLKQDHCRSCPDLGRTKLALTWTSVAFIRFYTDPQIDLTKILTPEFLDTYRRVNIPFPENEPLNWAQVSKFFFAGEPNLTASYYKTAFHAALKPISTVGVENIPDLLQFLPSPNAPNFPAQALGLTMLFDQAPREVLRGTNKRYINSYFDVPVRKLARKLFGLPKEQRPDNLVRMMAQGWSYDYAMSARIWLLAPFVHSEDIGDQERQLEISEEWRREIEERVGETDPHRKTMEEDSKDIMALSRLLLKAPVHEGTTMQEYLFFVFRLFLMHTPIIRKFGRFPYRNNLVGRTSTKEEEQWAKDTDYFAFERDKETIRRIKEDVDAGVWSPLHDEPEYEKYCDPGTLSDCRPFLKLTFTSETDNLNCASMPSNSSACDAGPFCIFPPS</sequence>
<keyword evidence="11" id="KW-0968">Cytoplasmic vesicle</keyword>
<comment type="subcellular location">
    <subcellularLocation>
        <location evidence="2">Cytoplasmic vesicle</location>
        <location evidence="2">COPI-coated vesicle membrane</location>
        <topology evidence="2">Peripheral membrane protein</topology>
        <orientation evidence="2">Cytoplasmic side</orientation>
    </subcellularLocation>
    <subcellularLocation>
        <location evidence="1">Golgi apparatus membrane</location>
        <topology evidence="1">Peripheral membrane protein</topology>
        <orientation evidence="1">Cytoplasmic side</orientation>
    </subcellularLocation>
</comment>
<keyword evidence="5" id="KW-0813">Transport</keyword>
<dbReference type="FunFam" id="3.30.450.60:FF:000013">
    <property type="entry name" value="Coatomer subunit zeta"/>
    <property type="match status" value="1"/>
</dbReference>
<dbReference type="OrthoDB" id="10249988at2759"/>
<evidence type="ECO:0000256" key="6">
    <source>
        <dbReference type="ARBA" id="ARBA00022490"/>
    </source>
</evidence>
<evidence type="ECO:0000256" key="8">
    <source>
        <dbReference type="ARBA" id="ARBA00022927"/>
    </source>
</evidence>
<dbReference type="GO" id="GO:0006886">
    <property type="term" value="P:intracellular protein transport"/>
    <property type="evidence" value="ECO:0007669"/>
    <property type="project" value="TreeGrafter"/>
</dbReference>
<evidence type="ECO:0000256" key="1">
    <source>
        <dbReference type="ARBA" id="ARBA00004255"/>
    </source>
</evidence>
<evidence type="ECO:0000256" key="4">
    <source>
        <dbReference type="ARBA" id="ARBA00011775"/>
    </source>
</evidence>
<dbReference type="GO" id="GO:0030126">
    <property type="term" value="C:COPI vesicle coat"/>
    <property type="evidence" value="ECO:0007669"/>
    <property type="project" value="InterPro"/>
</dbReference>
<dbReference type="SUPFAM" id="SSF64356">
    <property type="entry name" value="SNARE-like"/>
    <property type="match status" value="1"/>
</dbReference>
<evidence type="ECO:0000256" key="12">
    <source>
        <dbReference type="ARBA" id="ARBA00045555"/>
    </source>
</evidence>
<evidence type="ECO:0000313" key="16">
    <source>
        <dbReference type="Proteomes" id="UP000298327"/>
    </source>
</evidence>
<keyword evidence="7" id="KW-0931">ER-Golgi transport</keyword>
<organism evidence="15 16">
    <name type="scientific">Dentipellis fragilis</name>
    <dbReference type="NCBI Taxonomy" id="205917"/>
    <lineage>
        <taxon>Eukaryota</taxon>
        <taxon>Fungi</taxon>
        <taxon>Dikarya</taxon>
        <taxon>Basidiomycota</taxon>
        <taxon>Agaricomycotina</taxon>
        <taxon>Agaricomycetes</taxon>
        <taxon>Russulales</taxon>
        <taxon>Hericiaceae</taxon>
        <taxon>Dentipellis</taxon>
    </lineage>
</organism>
<comment type="caution">
    <text evidence="15">The sequence shown here is derived from an EMBL/GenBank/DDBJ whole genome shotgun (WGS) entry which is preliminary data.</text>
</comment>
<proteinExistence type="inferred from homology"/>
<dbReference type="PANTHER" id="PTHR11043">
    <property type="entry name" value="ZETA-COAT PROTEIN"/>
    <property type="match status" value="1"/>
</dbReference>
<evidence type="ECO:0000256" key="10">
    <source>
        <dbReference type="ARBA" id="ARBA00023136"/>
    </source>
</evidence>
<keyword evidence="10" id="KW-0472">Membrane</keyword>
<dbReference type="InterPro" id="IPR022775">
    <property type="entry name" value="AP_mu_sigma_su"/>
</dbReference>
<dbReference type="CDD" id="cd14829">
    <property type="entry name" value="Zeta-COP"/>
    <property type="match status" value="1"/>
</dbReference>
<evidence type="ECO:0000256" key="11">
    <source>
        <dbReference type="ARBA" id="ARBA00023329"/>
    </source>
</evidence>
<keyword evidence="9" id="KW-0333">Golgi apparatus</keyword>
<evidence type="ECO:0000256" key="13">
    <source>
        <dbReference type="ARBA" id="ARBA00075766"/>
    </source>
</evidence>
<dbReference type="GO" id="GO:0000139">
    <property type="term" value="C:Golgi membrane"/>
    <property type="evidence" value="ECO:0007669"/>
    <property type="project" value="UniProtKB-SubCell"/>
</dbReference>